<dbReference type="SUPFAM" id="SSF63817">
    <property type="entry name" value="Sortase"/>
    <property type="match status" value="1"/>
</dbReference>
<dbReference type="Gene3D" id="2.40.260.10">
    <property type="entry name" value="Sortase"/>
    <property type="match status" value="1"/>
</dbReference>
<dbReference type="RefSeq" id="WP_159429584.1">
    <property type="nucleotide sequence ID" value="NZ_FRAI01000007.1"/>
</dbReference>
<feature type="active site" description="Acyl-thioester intermediate" evidence="2">
    <location>
        <position position="226"/>
    </location>
</feature>
<evidence type="ECO:0000256" key="2">
    <source>
        <dbReference type="PIRSR" id="PIRSR605754-1"/>
    </source>
</evidence>
<sequence>MFKKVIYFLVLGVFIYSSTQWIWGVYQYHRNSRDYQHIKEIYQEIILDDEIKIEDENPNEKLFNKLIEINPDTVAWISIENTNIDYPVVQGENNDYYLNINFNGVRNKGGAIFMDYRNNPVDFDQNTIIYGHRMRDGSMFSHLTKFSRDRSFFNNNDKIYLKTREGDYIWKVYSVYVVEANNYYITPNFSTEEEHLQFLQYTVKKSMYKKEVELNITDRILTLSTCSYEFDNARLVVHAKLISKKLY</sequence>
<dbReference type="InterPro" id="IPR009835">
    <property type="entry name" value="SrtB"/>
</dbReference>
<keyword evidence="3" id="KW-0812">Transmembrane</keyword>
<dbReference type="InterPro" id="IPR005754">
    <property type="entry name" value="Sortase"/>
</dbReference>
<organism evidence="4 5">
    <name type="scientific">Anaerobranca californiensis DSM 14826</name>
    <dbReference type="NCBI Taxonomy" id="1120989"/>
    <lineage>
        <taxon>Bacteria</taxon>
        <taxon>Bacillati</taxon>
        <taxon>Bacillota</taxon>
        <taxon>Clostridia</taxon>
        <taxon>Eubacteriales</taxon>
        <taxon>Proteinivoracaceae</taxon>
        <taxon>Anaerobranca</taxon>
    </lineage>
</organism>
<feature type="active site" description="Proton donor/acceptor" evidence="2">
    <location>
        <position position="132"/>
    </location>
</feature>
<keyword evidence="3" id="KW-0472">Membrane</keyword>
<evidence type="ECO:0000256" key="3">
    <source>
        <dbReference type="SAM" id="Phobius"/>
    </source>
</evidence>
<evidence type="ECO:0000313" key="4">
    <source>
        <dbReference type="EMBL" id="SHJ84820.1"/>
    </source>
</evidence>
<gene>
    <name evidence="4" type="ORF">SAMN02745227_00851</name>
</gene>
<dbReference type="AlphaFoldDB" id="A0A1M6MN70"/>
<dbReference type="InterPro" id="IPR023365">
    <property type="entry name" value="Sortase_dom-sf"/>
</dbReference>
<dbReference type="Pfam" id="PF04203">
    <property type="entry name" value="Sortase"/>
    <property type="match status" value="1"/>
</dbReference>
<name>A0A1M6MN70_9FIRM</name>
<feature type="transmembrane region" description="Helical" evidence="3">
    <location>
        <begin position="6"/>
        <end position="26"/>
    </location>
</feature>
<keyword evidence="1" id="KW-0378">Hydrolase</keyword>
<evidence type="ECO:0000313" key="5">
    <source>
        <dbReference type="Proteomes" id="UP000243547"/>
    </source>
</evidence>
<dbReference type="NCBIfam" id="TIGR03064">
    <property type="entry name" value="sortase_srtB"/>
    <property type="match status" value="1"/>
</dbReference>
<keyword evidence="3" id="KW-1133">Transmembrane helix</keyword>
<proteinExistence type="predicted"/>
<protein>
    <submittedName>
        <fullName evidence="4">Sortase B</fullName>
    </submittedName>
</protein>
<dbReference type="OrthoDB" id="9806013at2"/>
<dbReference type="STRING" id="1120989.SAMN02745227_00851"/>
<dbReference type="Proteomes" id="UP000243547">
    <property type="component" value="Unassembled WGS sequence"/>
</dbReference>
<reference evidence="5" key="1">
    <citation type="submission" date="2016-11" db="EMBL/GenBank/DDBJ databases">
        <authorList>
            <person name="Varghese N."/>
            <person name="Submissions S."/>
        </authorList>
    </citation>
    <scope>NUCLEOTIDE SEQUENCE [LARGE SCALE GENOMIC DNA]</scope>
    <source>
        <strain evidence="5">DSM 14826</strain>
    </source>
</reference>
<dbReference type="EMBL" id="FRAI01000007">
    <property type="protein sequence ID" value="SHJ84820.1"/>
    <property type="molecule type" value="Genomic_DNA"/>
</dbReference>
<dbReference type="GO" id="GO:0016787">
    <property type="term" value="F:hydrolase activity"/>
    <property type="evidence" value="ECO:0007669"/>
    <property type="project" value="UniProtKB-KW"/>
</dbReference>
<evidence type="ECO:0000256" key="1">
    <source>
        <dbReference type="ARBA" id="ARBA00022801"/>
    </source>
</evidence>
<accession>A0A1M6MN70</accession>
<keyword evidence="5" id="KW-1185">Reference proteome</keyword>
<dbReference type="CDD" id="cd05826">
    <property type="entry name" value="Sortase_B"/>
    <property type="match status" value="1"/>
</dbReference>